<dbReference type="AlphaFoldDB" id="A0A2B7Z1N3"/>
<dbReference type="EMBL" id="PDNA01000009">
    <property type="protein sequence ID" value="PGH27231.1"/>
    <property type="molecule type" value="Genomic_DNA"/>
</dbReference>
<dbReference type="GO" id="GO:0005199">
    <property type="term" value="F:structural constituent of cell wall"/>
    <property type="evidence" value="ECO:0007669"/>
    <property type="project" value="InterPro"/>
</dbReference>
<comment type="similarity">
    <text evidence="2">Belongs to the fungal hydrophobin family.</text>
</comment>
<keyword evidence="4" id="KW-1185">Reference proteome</keyword>
<dbReference type="STRING" id="1447883.A0A2B7Z1N3"/>
<accession>A0A2B7Z1N3</accession>
<dbReference type="SMART" id="SM00075">
    <property type="entry name" value="HYDRO"/>
    <property type="match status" value="1"/>
</dbReference>
<proteinExistence type="inferred from homology"/>
<sequence length="137" mass="13778">MKFSAVIVAAFAAVAIAAPGEYRSPGKDVTIEQAQNSCGNSQLYCCNKSIQANNNEDVSTSLLNLGKLIGGGNGEGLVGGLFGQCSKLTANVNVIGGAVSDLLNQNCKTTAACCQNTNSEANGVVAVALPCIPVAAL</sequence>
<protein>
    <recommendedName>
        <fullName evidence="2">Hydrophobin</fullName>
    </recommendedName>
</protein>
<evidence type="ECO:0000313" key="3">
    <source>
        <dbReference type="EMBL" id="PGH27231.1"/>
    </source>
</evidence>
<name>A0A2B7Z1N3_POLH7</name>
<comment type="caution">
    <text evidence="3">The sequence shown here is derived from an EMBL/GenBank/DDBJ whole genome shotgun (WGS) entry which is preliminary data.</text>
</comment>
<dbReference type="Pfam" id="PF01185">
    <property type="entry name" value="Hydrophobin"/>
    <property type="match status" value="1"/>
</dbReference>
<dbReference type="CDD" id="cd23507">
    <property type="entry name" value="hydrophobin_I"/>
    <property type="match status" value="1"/>
</dbReference>
<feature type="signal peptide" evidence="2">
    <location>
        <begin position="1"/>
        <end position="17"/>
    </location>
</feature>
<reference evidence="3 4" key="1">
    <citation type="submission" date="2017-10" db="EMBL/GenBank/DDBJ databases">
        <title>Comparative genomics in systemic dimorphic fungi from Ajellomycetaceae.</title>
        <authorList>
            <person name="Munoz J.F."/>
            <person name="Mcewen J.G."/>
            <person name="Clay O.K."/>
            <person name="Cuomo C.A."/>
        </authorList>
    </citation>
    <scope>NUCLEOTIDE SEQUENCE [LARGE SCALE GENOMIC DNA]</scope>
    <source>
        <strain evidence="3 4">UAMH7299</strain>
    </source>
</reference>
<keyword evidence="2" id="KW-0732">Signal</keyword>
<dbReference type="OrthoDB" id="4225815at2759"/>
<evidence type="ECO:0000313" key="4">
    <source>
        <dbReference type="Proteomes" id="UP000224634"/>
    </source>
</evidence>
<evidence type="ECO:0000256" key="1">
    <source>
        <dbReference type="ARBA" id="ARBA00023157"/>
    </source>
</evidence>
<dbReference type="Proteomes" id="UP000224634">
    <property type="component" value="Unassembled WGS sequence"/>
</dbReference>
<dbReference type="InterPro" id="IPR001338">
    <property type="entry name" value="Class_I_Hydrophobin"/>
</dbReference>
<feature type="chain" id="PRO_5013984380" description="Hydrophobin" evidence="2">
    <location>
        <begin position="18"/>
        <end position="137"/>
    </location>
</feature>
<dbReference type="GO" id="GO:0009277">
    <property type="term" value="C:fungal-type cell wall"/>
    <property type="evidence" value="ECO:0007669"/>
    <property type="project" value="InterPro"/>
</dbReference>
<gene>
    <name evidence="3" type="ORF">AJ80_01188</name>
</gene>
<keyword evidence="2" id="KW-0134">Cell wall</keyword>
<evidence type="ECO:0000256" key="2">
    <source>
        <dbReference type="RuleBase" id="RU365009"/>
    </source>
</evidence>
<keyword evidence="1 2" id="KW-1015">Disulfide bond</keyword>
<keyword evidence="2" id="KW-0964">Secreted</keyword>
<organism evidence="3 4">
    <name type="scientific">Polytolypa hystricis (strain UAMH7299)</name>
    <dbReference type="NCBI Taxonomy" id="1447883"/>
    <lineage>
        <taxon>Eukaryota</taxon>
        <taxon>Fungi</taxon>
        <taxon>Dikarya</taxon>
        <taxon>Ascomycota</taxon>
        <taxon>Pezizomycotina</taxon>
        <taxon>Eurotiomycetes</taxon>
        <taxon>Eurotiomycetidae</taxon>
        <taxon>Onygenales</taxon>
        <taxon>Onygenales incertae sedis</taxon>
        <taxon>Polytolypa</taxon>
    </lineage>
</organism>
<comment type="subcellular location">
    <subcellularLocation>
        <location evidence="2">Secreted</location>
        <location evidence="2">Cell wall</location>
    </subcellularLocation>
</comment>